<protein>
    <submittedName>
        <fullName evidence="2">HDOD domain-containing protein</fullName>
    </submittedName>
</protein>
<organism evidence="2 3">
    <name type="scientific">Abyssobacteria bacterium (strain SURF_5)</name>
    <dbReference type="NCBI Taxonomy" id="2093360"/>
    <lineage>
        <taxon>Bacteria</taxon>
        <taxon>Pseudomonadati</taxon>
        <taxon>Candidatus Hydrogenedentota</taxon>
        <taxon>Candidatus Abyssobacteria</taxon>
    </lineage>
</organism>
<evidence type="ECO:0000313" key="3">
    <source>
        <dbReference type="Proteomes" id="UP000265882"/>
    </source>
</evidence>
<dbReference type="SUPFAM" id="SSF109604">
    <property type="entry name" value="HD-domain/PDEase-like"/>
    <property type="match status" value="1"/>
</dbReference>
<dbReference type="PROSITE" id="PS51833">
    <property type="entry name" value="HDOD"/>
    <property type="match status" value="1"/>
</dbReference>
<evidence type="ECO:0000259" key="1">
    <source>
        <dbReference type="PROSITE" id="PS51833"/>
    </source>
</evidence>
<dbReference type="Proteomes" id="UP000265882">
    <property type="component" value="Unassembled WGS sequence"/>
</dbReference>
<reference evidence="2 3" key="1">
    <citation type="journal article" date="2017" name="ISME J.">
        <title>Energy and carbon metabolisms in a deep terrestrial subsurface fluid microbial community.</title>
        <authorList>
            <person name="Momper L."/>
            <person name="Jungbluth S.P."/>
            <person name="Lee M.D."/>
            <person name="Amend J.P."/>
        </authorList>
    </citation>
    <scope>NUCLEOTIDE SEQUENCE [LARGE SCALE GENOMIC DNA]</scope>
    <source>
        <strain evidence="2">SURF_5</strain>
    </source>
</reference>
<feature type="domain" description="HDOD" evidence="1">
    <location>
        <begin position="18"/>
        <end position="214"/>
    </location>
</feature>
<accession>A0A3A4N8D1</accession>
<dbReference type="InterPro" id="IPR052340">
    <property type="entry name" value="RNase_Y/CdgJ"/>
</dbReference>
<evidence type="ECO:0000313" key="2">
    <source>
        <dbReference type="EMBL" id="RJP14566.1"/>
    </source>
</evidence>
<gene>
    <name evidence="2" type="ORF">C4520_21410</name>
</gene>
<dbReference type="Gene3D" id="1.10.3210.10">
    <property type="entry name" value="Hypothetical protein af1432"/>
    <property type="match status" value="1"/>
</dbReference>
<dbReference type="PANTHER" id="PTHR33525:SF3">
    <property type="entry name" value="RIBONUCLEASE Y"/>
    <property type="match status" value="1"/>
</dbReference>
<sequence>MTHSKADLKLLVERVQELPTIADLGIKILELASDPDVSIADLSKAIHQDPSFAGRILKIANSPFYGMTRQVDSLHLAIVVLGLNEVRNIALGLSLFEAFKKMNSHALYNRRQFWLHSASCAMVAHILSCKVGMRAKGNDFIAGLLHDMGKIVIDEYFGEEFSLIYDEVTRSDVPMIEAERQILGESHERVGEWLVDKWRLPDSLKDAILYHHSLPSMEKAADVKDQQLAALAFLAESFCGHHRIGWDGDASCSRIEEPRAWELVFSNQDENSAENISRILSETFQAYYESVNYIMLI</sequence>
<dbReference type="PANTHER" id="PTHR33525">
    <property type="match status" value="1"/>
</dbReference>
<dbReference type="InterPro" id="IPR013976">
    <property type="entry name" value="HDOD"/>
</dbReference>
<comment type="caution">
    <text evidence="2">The sequence shown here is derived from an EMBL/GenBank/DDBJ whole genome shotgun (WGS) entry which is preliminary data.</text>
</comment>
<dbReference type="AlphaFoldDB" id="A0A3A4N8D1"/>
<proteinExistence type="predicted"/>
<dbReference type="Pfam" id="PF08668">
    <property type="entry name" value="HDOD"/>
    <property type="match status" value="1"/>
</dbReference>
<dbReference type="EMBL" id="QZKU01000143">
    <property type="protein sequence ID" value="RJP14566.1"/>
    <property type="molecule type" value="Genomic_DNA"/>
</dbReference>
<name>A0A3A4N8D1_ABYX5</name>